<dbReference type="Pfam" id="PF20062">
    <property type="entry name" value="DUF6461"/>
    <property type="match status" value="1"/>
</dbReference>
<evidence type="ECO:0000313" key="2">
    <source>
        <dbReference type="Proteomes" id="UP000194761"/>
    </source>
</evidence>
<dbReference type="AlphaFoldDB" id="A0A243RA44"/>
<organism evidence="1 2">
    <name type="scientific">Streptosporangium minutum</name>
    <dbReference type="NCBI Taxonomy" id="569862"/>
    <lineage>
        <taxon>Bacteria</taxon>
        <taxon>Bacillati</taxon>
        <taxon>Actinomycetota</taxon>
        <taxon>Actinomycetes</taxon>
        <taxon>Streptosporangiales</taxon>
        <taxon>Streptosporangiaceae</taxon>
        <taxon>Streptosporangium</taxon>
    </lineage>
</organism>
<proteinExistence type="predicted"/>
<dbReference type="Proteomes" id="UP000194761">
    <property type="component" value="Unassembled WGS sequence"/>
</dbReference>
<keyword evidence="2" id="KW-1185">Reference proteome</keyword>
<dbReference type="EMBL" id="NGFP01000214">
    <property type="protein sequence ID" value="OUC91505.1"/>
    <property type="molecule type" value="Genomic_DNA"/>
</dbReference>
<sequence>MVTELQDMSGGRPEASDVYHYYQRLLEESWMSEALCWTVVVPHDGRPMTLTEIGDRVSGGAGYHAYETASFEDEEDYLVSSEDSDWAMLVDHSGPLTALLEYNGFRGVHDPVLPRLSVGGRAYSAFWNVNANNRISCAVDGEMVLSFDTTFIEDWIEEPGLARWPELRAMVPYFDWQNGQSWRAAMLTVIELATGARLTEGWTEEERSYLTSQEATTG</sequence>
<protein>
    <submittedName>
        <fullName evidence="1">Uncharacterized protein</fullName>
    </submittedName>
</protein>
<accession>A0A243RA44</accession>
<evidence type="ECO:0000313" key="1">
    <source>
        <dbReference type="EMBL" id="OUC91505.1"/>
    </source>
</evidence>
<comment type="caution">
    <text evidence="1">The sequence shown here is derived from an EMBL/GenBank/DDBJ whole genome shotgun (WGS) entry which is preliminary data.</text>
</comment>
<gene>
    <name evidence="1" type="ORF">CA984_33445</name>
</gene>
<dbReference type="InterPro" id="IPR045592">
    <property type="entry name" value="DUF6461"/>
</dbReference>
<reference evidence="1 2" key="1">
    <citation type="submission" date="2017-05" db="EMBL/GenBank/DDBJ databases">
        <title>Biotechnological potential of actinobacteria isolated from South African environments.</title>
        <authorList>
            <person name="Le Roes-Hill M."/>
            <person name="Prins A."/>
            <person name="Durrell K.A."/>
        </authorList>
    </citation>
    <scope>NUCLEOTIDE SEQUENCE [LARGE SCALE GENOMIC DNA]</scope>
    <source>
        <strain evidence="1">M26</strain>
    </source>
</reference>
<name>A0A243RA44_9ACTN</name>